<gene>
    <name evidence="10" type="ORF">OSB1V03_LOCUS23167</name>
</gene>
<feature type="non-terminal residue" evidence="10">
    <location>
        <position position="1"/>
    </location>
</feature>
<comment type="function">
    <text evidence="6">Catalyzes the decomposition of L-selenocysteine to L-alanine and elemental selenium.</text>
</comment>
<dbReference type="AlphaFoldDB" id="A0A7R9M280"/>
<evidence type="ECO:0000256" key="5">
    <source>
        <dbReference type="ARBA" id="ARBA00022679"/>
    </source>
</evidence>
<dbReference type="GO" id="GO:0005829">
    <property type="term" value="C:cytosol"/>
    <property type="evidence" value="ECO:0007669"/>
    <property type="project" value="UniProtKB-SubCell"/>
</dbReference>
<keyword evidence="4" id="KW-0963">Cytoplasm</keyword>
<feature type="domain" description="Aminotransferase class V" evidence="9">
    <location>
        <begin position="1"/>
        <end position="169"/>
    </location>
</feature>
<dbReference type="EMBL" id="CAJPIZ010055326">
    <property type="protein sequence ID" value="CAG2123222.1"/>
    <property type="molecule type" value="Genomic_DNA"/>
</dbReference>
<accession>A0A7R9M280</accession>
<organism evidence="10">
    <name type="scientific">Medioppia subpectinata</name>
    <dbReference type="NCBI Taxonomy" id="1979941"/>
    <lineage>
        <taxon>Eukaryota</taxon>
        <taxon>Metazoa</taxon>
        <taxon>Ecdysozoa</taxon>
        <taxon>Arthropoda</taxon>
        <taxon>Chelicerata</taxon>
        <taxon>Arachnida</taxon>
        <taxon>Acari</taxon>
        <taxon>Acariformes</taxon>
        <taxon>Sarcoptiformes</taxon>
        <taxon>Oribatida</taxon>
        <taxon>Brachypylina</taxon>
        <taxon>Oppioidea</taxon>
        <taxon>Oppiidae</taxon>
        <taxon>Medioppia</taxon>
    </lineage>
</organism>
<comment type="cofactor">
    <cofactor evidence="1">
        <name>pyridoxal 5'-phosphate</name>
        <dbReference type="ChEBI" id="CHEBI:597326"/>
    </cofactor>
</comment>
<dbReference type="PANTHER" id="PTHR11601:SF62">
    <property type="entry name" value="SELENOCYSTEINE LYASE"/>
    <property type="match status" value="1"/>
</dbReference>
<comment type="subunit">
    <text evidence="3">Homodimer.</text>
</comment>
<proteinExistence type="predicted"/>
<dbReference type="Pfam" id="PF00266">
    <property type="entry name" value="Aminotran_5"/>
    <property type="match status" value="1"/>
</dbReference>
<dbReference type="SUPFAM" id="SSF53383">
    <property type="entry name" value="PLP-dependent transferases"/>
    <property type="match status" value="1"/>
</dbReference>
<dbReference type="InterPro" id="IPR015424">
    <property type="entry name" value="PyrdxlP-dep_Trfase"/>
</dbReference>
<dbReference type="EC" id="4.4.1.16" evidence="7"/>
<evidence type="ECO:0000313" key="10">
    <source>
        <dbReference type="EMBL" id="CAD7651071.1"/>
    </source>
</evidence>
<dbReference type="EMBL" id="OC909901">
    <property type="protein sequence ID" value="CAD7651071.1"/>
    <property type="molecule type" value="Genomic_DNA"/>
</dbReference>
<evidence type="ECO:0000256" key="7">
    <source>
        <dbReference type="ARBA" id="ARBA00039054"/>
    </source>
</evidence>
<evidence type="ECO:0000256" key="6">
    <source>
        <dbReference type="ARBA" id="ARBA00037407"/>
    </source>
</evidence>
<keyword evidence="5" id="KW-0808">Transferase</keyword>
<evidence type="ECO:0000259" key="9">
    <source>
        <dbReference type="Pfam" id="PF00266"/>
    </source>
</evidence>
<evidence type="ECO:0000256" key="1">
    <source>
        <dbReference type="ARBA" id="ARBA00001933"/>
    </source>
</evidence>
<dbReference type="InterPro" id="IPR015421">
    <property type="entry name" value="PyrdxlP-dep_Trfase_major"/>
</dbReference>
<evidence type="ECO:0000313" key="11">
    <source>
        <dbReference type="Proteomes" id="UP000759131"/>
    </source>
</evidence>
<reference evidence="10" key="1">
    <citation type="submission" date="2020-11" db="EMBL/GenBank/DDBJ databases">
        <authorList>
            <person name="Tran Van P."/>
        </authorList>
    </citation>
    <scope>NUCLEOTIDE SEQUENCE</scope>
</reference>
<protein>
    <recommendedName>
        <fullName evidence="8">Selenocysteine lyase</fullName>
        <ecNumber evidence="7">4.4.1.16</ecNumber>
    </recommendedName>
</protein>
<dbReference type="OrthoDB" id="10250117at2759"/>
<evidence type="ECO:0000256" key="2">
    <source>
        <dbReference type="ARBA" id="ARBA00004514"/>
    </source>
</evidence>
<dbReference type="Proteomes" id="UP000759131">
    <property type="component" value="Unassembled WGS sequence"/>
</dbReference>
<evidence type="ECO:0000256" key="4">
    <source>
        <dbReference type="ARBA" id="ARBA00022490"/>
    </source>
</evidence>
<dbReference type="PANTHER" id="PTHR11601">
    <property type="entry name" value="CYSTEINE DESULFURYLASE FAMILY MEMBER"/>
    <property type="match status" value="1"/>
</dbReference>
<dbReference type="Gene3D" id="3.40.640.10">
    <property type="entry name" value="Type I PLP-dependent aspartate aminotransferase-like (Major domain)"/>
    <property type="match status" value="1"/>
</dbReference>
<evidence type="ECO:0000256" key="3">
    <source>
        <dbReference type="ARBA" id="ARBA00011738"/>
    </source>
</evidence>
<name>A0A7R9M280_9ACAR</name>
<sequence>MINADTNHEIIITSGGTEANNWIINSSVKNFLKNSTPVAKPHIITTNIEHPSIREPLLRLSAEENNETPIDVCVTFVSVSKKTGCVAAEDIMDAMRADTCLITVMMANNETGVIQPIREIGANLAKINAQRVANGLPKVGFHCDAAQAIGKVEVDVQDLRLDYLTIVGH</sequence>
<keyword evidence="11" id="KW-1185">Reference proteome</keyword>
<dbReference type="InterPro" id="IPR000192">
    <property type="entry name" value="Aminotrans_V_dom"/>
</dbReference>
<evidence type="ECO:0000256" key="8">
    <source>
        <dbReference type="ARBA" id="ARBA00040554"/>
    </source>
</evidence>
<dbReference type="GO" id="GO:0016740">
    <property type="term" value="F:transferase activity"/>
    <property type="evidence" value="ECO:0007669"/>
    <property type="project" value="UniProtKB-KW"/>
</dbReference>
<comment type="subcellular location">
    <subcellularLocation>
        <location evidence="2">Cytoplasm</location>
        <location evidence="2">Cytosol</location>
    </subcellularLocation>
</comment>
<dbReference type="GO" id="GO:0009000">
    <property type="term" value="F:selenocysteine lyase activity"/>
    <property type="evidence" value="ECO:0007669"/>
    <property type="project" value="UniProtKB-EC"/>
</dbReference>